<keyword evidence="2 9" id="KW-0028">Amino-acid biosynthesis</keyword>
<dbReference type="EMBL" id="CP012390">
    <property type="protein sequence ID" value="ALE19122.1"/>
    <property type="molecule type" value="Genomic_DNA"/>
</dbReference>
<dbReference type="STRING" id="1528099.AL705_05385"/>
<dbReference type="SUPFAM" id="SSF52418">
    <property type="entry name" value="Nucleoside phosphorylase/phosphoribosyltransferase catalytic domain"/>
    <property type="match status" value="1"/>
</dbReference>
<dbReference type="OrthoDB" id="9806430at2"/>
<comment type="caution">
    <text evidence="9">Lacks conserved residue(s) required for the propagation of feature annotation.</text>
</comment>
<feature type="domain" description="Glycosyl transferase family 3 N-terminal" evidence="11">
    <location>
        <begin position="3"/>
        <end position="65"/>
    </location>
</feature>
<evidence type="ECO:0000256" key="1">
    <source>
        <dbReference type="ARBA" id="ARBA00004907"/>
    </source>
</evidence>
<feature type="binding site" evidence="9">
    <location>
        <position position="79"/>
    </location>
    <ligand>
        <name>anthranilate</name>
        <dbReference type="ChEBI" id="CHEBI:16567"/>
        <label>1</label>
    </ligand>
</feature>
<keyword evidence="15" id="KW-1185">Reference proteome</keyword>
<dbReference type="InterPro" id="IPR017459">
    <property type="entry name" value="Glycosyl_Trfase_fam3_N_dom"/>
</dbReference>
<dbReference type="AlphaFoldDB" id="A0A0M5KZM2"/>
<dbReference type="NCBIfam" id="TIGR01245">
    <property type="entry name" value="trpD"/>
    <property type="match status" value="1"/>
</dbReference>
<dbReference type="PANTHER" id="PTHR43285:SF2">
    <property type="entry name" value="ANTHRANILATE PHOSPHORIBOSYLTRANSFERASE"/>
    <property type="match status" value="1"/>
</dbReference>
<evidence type="ECO:0000256" key="9">
    <source>
        <dbReference type="HAMAP-Rule" id="MF_00211"/>
    </source>
</evidence>
<name>A0A0M5KZM2_9ACTN</name>
<feature type="binding site" evidence="9">
    <location>
        <position position="225"/>
    </location>
    <ligand>
        <name>Mg(2+)</name>
        <dbReference type="ChEBI" id="CHEBI:18420"/>
        <label>1</label>
    </ligand>
</feature>
<keyword evidence="9" id="KW-0460">Magnesium</keyword>
<organism evidence="12 14">
    <name type="scientific">Lawsonella clevelandensis</name>
    <dbReference type="NCBI Taxonomy" id="1528099"/>
    <lineage>
        <taxon>Bacteria</taxon>
        <taxon>Bacillati</taxon>
        <taxon>Actinomycetota</taxon>
        <taxon>Actinomycetes</taxon>
        <taxon>Mycobacteriales</taxon>
        <taxon>Lawsonellaceae</taxon>
        <taxon>Lawsonella</taxon>
    </lineage>
</organism>
<comment type="subunit">
    <text evidence="9">Homodimer.</text>
</comment>
<evidence type="ECO:0000256" key="5">
    <source>
        <dbReference type="ARBA" id="ARBA00022822"/>
    </source>
</evidence>
<feature type="binding site" evidence="9">
    <location>
        <position position="91"/>
    </location>
    <ligand>
        <name>Mg(2+)</name>
        <dbReference type="ChEBI" id="CHEBI:18420"/>
        <label>1</label>
    </ligand>
</feature>
<dbReference type="InterPro" id="IPR035902">
    <property type="entry name" value="Nuc_phospho_transferase"/>
</dbReference>
<evidence type="ECO:0000313" key="15">
    <source>
        <dbReference type="Proteomes" id="UP000324288"/>
    </source>
</evidence>
<dbReference type="HAMAP" id="MF_00211">
    <property type="entry name" value="TrpD"/>
    <property type="match status" value="1"/>
</dbReference>
<feature type="binding site" evidence="9">
    <location>
        <position position="225"/>
    </location>
    <ligand>
        <name>Mg(2+)</name>
        <dbReference type="ChEBI" id="CHEBI:18420"/>
        <label>2</label>
    </ligand>
</feature>
<evidence type="ECO:0000313" key="13">
    <source>
        <dbReference type="EMBL" id="VHO00970.1"/>
    </source>
</evidence>
<evidence type="ECO:0000256" key="2">
    <source>
        <dbReference type="ARBA" id="ARBA00022605"/>
    </source>
</evidence>
<dbReference type="Pfam" id="PF02885">
    <property type="entry name" value="Glycos_trans_3N"/>
    <property type="match status" value="1"/>
</dbReference>
<reference evidence="13 15" key="3">
    <citation type="submission" date="2019-04" db="EMBL/GenBank/DDBJ databases">
        <authorList>
            <person name="Seth-Smith MB H."/>
            <person name="Seth-Smith H."/>
        </authorList>
    </citation>
    <scope>NUCLEOTIDE SEQUENCE [LARGE SCALE GENOMIC DNA]</scope>
    <source>
        <strain evidence="13">USB-603019</strain>
    </source>
</reference>
<dbReference type="UniPathway" id="UPA00035">
    <property type="reaction ID" value="UER00041"/>
</dbReference>
<evidence type="ECO:0000256" key="3">
    <source>
        <dbReference type="ARBA" id="ARBA00022676"/>
    </source>
</evidence>
<protein>
    <recommendedName>
        <fullName evidence="9">Anthranilate phosphoribosyltransferase</fullName>
        <ecNumber evidence="9">2.4.2.18</ecNumber>
    </recommendedName>
</protein>
<evidence type="ECO:0000313" key="14">
    <source>
        <dbReference type="Proteomes" id="UP000068137"/>
    </source>
</evidence>
<comment type="similarity">
    <text evidence="8">In the C-terminal section; belongs to the anthranilate phosphoribosyltransferase family.</text>
</comment>
<dbReference type="GO" id="GO:0000287">
    <property type="term" value="F:magnesium ion binding"/>
    <property type="evidence" value="ECO:0007669"/>
    <property type="project" value="UniProtKB-UniRule"/>
</dbReference>
<feature type="binding site" evidence="9">
    <location>
        <position position="110"/>
    </location>
    <ligand>
        <name>anthranilate</name>
        <dbReference type="ChEBI" id="CHEBI:16567"/>
        <label>1</label>
    </ligand>
</feature>
<evidence type="ECO:0000256" key="7">
    <source>
        <dbReference type="ARBA" id="ARBA00052328"/>
    </source>
</evidence>
<feature type="binding site" evidence="9">
    <location>
        <position position="224"/>
    </location>
    <ligand>
        <name>Mg(2+)</name>
        <dbReference type="ChEBI" id="CHEBI:18420"/>
        <label>2</label>
    </ligand>
</feature>
<dbReference type="Proteomes" id="UP000324288">
    <property type="component" value="Chromosome"/>
</dbReference>
<dbReference type="Gene3D" id="3.40.1030.10">
    <property type="entry name" value="Nucleoside phosphorylase/phosphoribosyltransferase catalytic domain"/>
    <property type="match status" value="1"/>
</dbReference>
<feature type="binding site" evidence="9">
    <location>
        <position position="119"/>
    </location>
    <ligand>
        <name>5-phospho-alpha-D-ribose 1-diphosphate</name>
        <dbReference type="ChEBI" id="CHEBI:58017"/>
    </ligand>
</feature>
<dbReference type="Pfam" id="PF00591">
    <property type="entry name" value="Glycos_transf_3"/>
    <property type="match status" value="1"/>
</dbReference>
<dbReference type="Proteomes" id="UP000068137">
    <property type="component" value="Chromosome"/>
</dbReference>
<dbReference type="EMBL" id="LR584267">
    <property type="protein sequence ID" value="VHO00970.1"/>
    <property type="molecule type" value="Genomic_DNA"/>
</dbReference>
<dbReference type="InterPro" id="IPR005940">
    <property type="entry name" value="Anthranilate_Pribosyl_Tfrase"/>
</dbReference>
<evidence type="ECO:0000259" key="11">
    <source>
        <dbReference type="Pfam" id="PF02885"/>
    </source>
</evidence>
<accession>A0A0M5KZM2</accession>
<dbReference type="KEGG" id="cbq:AL705_05385"/>
<feature type="binding site" evidence="9">
    <location>
        <begin position="107"/>
        <end position="115"/>
    </location>
    <ligand>
        <name>5-phospho-alpha-D-ribose 1-diphosphate</name>
        <dbReference type="ChEBI" id="CHEBI:58017"/>
    </ligand>
</feature>
<dbReference type="Gene3D" id="1.20.970.10">
    <property type="entry name" value="Transferase, Pyrimidine Nucleoside Phosphorylase, Chain C"/>
    <property type="match status" value="1"/>
</dbReference>
<keyword evidence="3 9" id="KW-0328">Glycosyltransferase</keyword>
<comment type="function">
    <text evidence="9">Catalyzes the transfer of the phosphoribosyl group of 5-phosphorylribose-1-pyrophosphate (PRPP) to anthranilate to yield N-(5'-phosphoribosyl)-anthranilate (PRA).</text>
</comment>
<evidence type="ECO:0000256" key="4">
    <source>
        <dbReference type="ARBA" id="ARBA00022679"/>
    </source>
</evidence>
<evidence type="ECO:0000256" key="6">
    <source>
        <dbReference type="ARBA" id="ARBA00023141"/>
    </source>
</evidence>
<dbReference type="InterPro" id="IPR000312">
    <property type="entry name" value="Glycosyl_Trfase_fam3"/>
</dbReference>
<dbReference type="GO" id="GO:0000162">
    <property type="term" value="P:L-tryptophan biosynthetic process"/>
    <property type="evidence" value="ECO:0007669"/>
    <property type="project" value="UniProtKB-UniRule"/>
</dbReference>
<evidence type="ECO:0000256" key="8">
    <source>
        <dbReference type="ARBA" id="ARBA00061188"/>
    </source>
</evidence>
<sequence length="340" mass="36220">MIKDALDQLVRGENLSAPTMRHMMDEIMTGEASGIMKAAALTALSIKGETVEEITAAAQSMRNHGTRIDHNRDLLEIVGTGGDKAFSFNISTTSSFVIAAAGVPVAKHGNRSASSKSGAADCLEALGARLDISPEGNLTLLDDVNMCFFFAQRYHSAMKNVAAVRSELGIRTIFNVLGPLTNPAAANMQVLGVYDESLVRPLSEVLDNLGVRRNLVVYSQDGLDEITSSADNTVCECINGVFTEYTLAPEQFGLQRGTKRDLVGGNPAENAVITRQILDGQPGPKRETVIMNAAAGIYLAKQNTTLEQAAEIAAEMIDSGKAKAKLEEFIAATNAVEEGE</sequence>
<feature type="binding site" evidence="9">
    <location>
        <begin position="89"/>
        <end position="92"/>
    </location>
    <ligand>
        <name>5-phospho-alpha-D-ribose 1-diphosphate</name>
        <dbReference type="ChEBI" id="CHEBI:58017"/>
    </ligand>
</feature>
<dbReference type="GeneID" id="84894976"/>
<dbReference type="PATRIC" id="fig|1528099.3.peg.1058"/>
<dbReference type="GO" id="GO:0004048">
    <property type="term" value="F:anthranilate phosphoribosyltransferase activity"/>
    <property type="evidence" value="ECO:0007669"/>
    <property type="project" value="UniProtKB-UniRule"/>
</dbReference>
<feature type="binding site" evidence="9">
    <location>
        <begin position="82"/>
        <end position="83"/>
    </location>
    <ligand>
        <name>5-phospho-alpha-D-ribose 1-diphosphate</name>
        <dbReference type="ChEBI" id="CHEBI:58017"/>
    </ligand>
</feature>
<comment type="catalytic activity">
    <reaction evidence="7 9">
        <text>N-(5-phospho-beta-D-ribosyl)anthranilate + diphosphate = 5-phospho-alpha-D-ribose 1-diphosphate + anthranilate</text>
        <dbReference type="Rhea" id="RHEA:11768"/>
        <dbReference type="ChEBI" id="CHEBI:16567"/>
        <dbReference type="ChEBI" id="CHEBI:18277"/>
        <dbReference type="ChEBI" id="CHEBI:33019"/>
        <dbReference type="ChEBI" id="CHEBI:58017"/>
        <dbReference type="EC" id="2.4.2.18"/>
    </reaction>
</comment>
<keyword evidence="6 9" id="KW-0057">Aromatic amino acid biosynthesis</keyword>
<comment type="similarity">
    <text evidence="9">Belongs to the anthranilate phosphoribosyltransferase family.</text>
</comment>
<keyword evidence="5 9" id="KW-0822">Tryptophan biosynthesis</keyword>
<proteinExistence type="inferred from homology"/>
<feature type="binding site" evidence="9">
    <location>
        <position position="87"/>
    </location>
    <ligand>
        <name>5-phospho-alpha-D-ribose 1-diphosphate</name>
        <dbReference type="ChEBI" id="CHEBI:58017"/>
    </ligand>
</feature>
<reference evidence="12" key="2">
    <citation type="journal article" date="2016" name="Int. J. Syst. Evol. Microbiol.">
        <title>Lawsonella clevelandensis gen. nov., sp. nov., a new member of the suborder Corynebacterineae isolated from human abscesses.</title>
        <authorList>
            <person name="Bell M.E."/>
            <person name="Bernard K.A."/>
            <person name="Harrington S.M."/>
            <person name="Patel N.B."/>
            <person name="Tucker T.A."/>
            <person name="Metcalfe M.G."/>
            <person name="McQuiston J.R."/>
        </authorList>
    </citation>
    <scope>NUCLEOTIDE SEQUENCE</scope>
    <source>
        <strain evidence="12">X1698</strain>
    </source>
</reference>
<comment type="pathway">
    <text evidence="1 9">Amino-acid biosynthesis; L-tryptophan biosynthesis; L-tryptophan from chorismate: step 2/5.</text>
</comment>
<feature type="binding site" evidence="9">
    <location>
        <position position="79"/>
    </location>
    <ligand>
        <name>5-phospho-alpha-D-ribose 1-diphosphate</name>
        <dbReference type="ChEBI" id="CHEBI:58017"/>
    </ligand>
</feature>
<keyword evidence="4 9" id="KW-0808">Transferase</keyword>
<dbReference type="InterPro" id="IPR036320">
    <property type="entry name" value="Glycosyl_Trfase_fam3_N_dom_sf"/>
</dbReference>
<dbReference type="EC" id="2.4.2.18" evidence="9"/>
<dbReference type="GO" id="GO:0005829">
    <property type="term" value="C:cytosol"/>
    <property type="evidence" value="ECO:0007669"/>
    <property type="project" value="TreeGrafter"/>
</dbReference>
<evidence type="ECO:0000313" key="12">
    <source>
        <dbReference type="EMBL" id="ALE19122.1"/>
    </source>
</evidence>
<gene>
    <name evidence="9 13" type="primary">trpD</name>
    <name evidence="12" type="ORF">AL705_05385</name>
    <name evidence="13" type="ORF">LC603019_01060</name>
</gene>
<keyword evidence="9" id="KW-0479">Metal-binding</keyword>
<dbReference type="PANTHER" id="PTHR43285">
    <property type="entry name" value="ANTHRANILATE PHOSPHORIBOSYLTRANSFERASE"/>
    <property type="match status" value="1"/>
</dbReference>
<evidence type="ECO:0000259" key="10">
    <source>
        <dbReference type="Pfam" id="PF00591"/>
    </source>
</evidence>
<reference evidence="12 14" key="1">
    <citation type="journal article" date="2015" name="Genome Announc.">
        <title>Complete Genome Sequences for Two Strains of a Novel Fastidious, Partially Acid-Fast, Gram-Positive Corynebacterineae Bacterium, Derived from Human Clinical Samples.</title>
        <authorList>
            <person name="Nicholson A.C."/>
            <person name="Bell M."/>
            <person name="Humrighouse B.W."/>
            <person name="McQuiston J.R."/>
        </authorList>
    </citation>
    <scope>NUCLEOTIDE SEQUENCE [LARGE SCALE GENOMIC DNA]</scope>
    <source>
        <strain evidence="12 14">X1698</strain>
    </source>
</reference>
<dbReference type="RefSeq" id="WP_053962138.1">
    <property type="nucleotide sequence ID" value="NZ_CAJPTR010000044.1"/>
</dbReference>
<dbReference type="SUPFAM" id="SSF47648">
    <property type="entry name" value="Nucleoside phosphorylase/phosphoribosyltransferase N-terminal domain"/>
    <property type="match status" value="1"/>
</dbReference>
<feature type="binding site" evidence="9">
    <location>
        <position position="165"/>
    </location>
    <ligand>
        <name>anthranilate</name>
        <dbReference type="ChEBI" id="CHEBI:16567"/>
        <label>2</label>
    </ligand>
</feature>
<dbReference type="FunFam" id="3.40.1030.10:FF:000002">
    <property type="entry name" value="Anthranilate phosphoribosyltransferase"/>
    <property type="match status" value="1"/>
</dbReference>
<feature type="domain" description="Glycosyl transferase family 3" evidence="10">
    <location>
        <begin position="73"/>
        <end position="322"/>
    </location>
</feature>
<comment type="cofactor">
    <cofactor evidence="9">
        <name>Mg(2+)</name>
        <dbReference type="ChEBI" id="CHEBI:18420"/>
    </cofactor>
    <text evidence="9">Binds 2 magnesium ions per monomer.</text>
</comment>